<accession>A0ABP7ECI9</accession>
<dbReference type="Pfam" id="PF06347">
    <property type="entry name" value="SH3_4"/>
    <property type="match status" value="2"/>
</dbReference>
<sequence length="167" mass="18291">MRIAAIALLVIAAAGGTTIPVRPATAQTAKQAPPYWRSIGPGRALMRTGPARTYPASWLYQRRDLPLRVVAVFKEWRRVQDPDGAEGWMLSNLLRTTRTAIVRGEGPAAMRKHPAADATLVWQAAPGVVGRISDCAGNGWCRLDVEGRTGYIETERLWGVEQAEMVE</sequence>
<comment type="caution">
    <text evidence="1">The sequence shown here is derived from an EMBL/GenBank/DDBJ whole genome shotgun (WGS) entry which is preliminary data.</text>
</comment>
<proteinExistence type="predicted"/>
<name>A0ABP7ECI9_9SPHN</name>
<gene>
    <name evidence="1" type="ORF">GCM10022268_27020</name>
</gene>
<evidence type="ECO:0000313" key="1">
    <source>
        <dbReference type="EMBL" id="GAA3717250.1"/>
    </source>
</evidence>
<evidence type="ECO:0000313" key="2">
    <source>
        <dbReference type="Proteomes" id="UP001500523"/>
    </source>
</evidence>
<organism evidence="1 2">
    <name type="scientific">Sphingomonas cynarae</name>
    <dbReference type="NCBI Taxonomy" id="930197"/>
    <lineage>
        <taxon>Bacteria</taxon>
        <taxon>Pseudomonadati</taxon>
        <taxon>Pseudomonadota</taxon>
        <taxon>Alphaproteobacteria</taxon>
        <taxon>Sphingomonadales</taxon>
        <taxon>Sphingomonadaceae</taxon>
        <taxon>Sphingomonas</taxon>
    </lineage>
</organism>
<keyword evidence="2" id="KW-1185">Reference proteome</keyword>
<dbReference type="Proteomes" id="UP001500523">
    <property type="component" value="Unassembled WGS sequence"/>
</dbReference>
<evidence type="ECO:0008006" key="3">
    <source>
        <dbReference type="Google" id="ProtNLM"/>
    </source>
</evidence>
<reference evidence="2" key="1">
    <citation type="journal article" date="2019" name="Int. J. Syst. Evol. Microbiol.">
        <title>The Global Catalogue of Microorganisms (GCM) 10K type strain sequencing project: providing services to taxonomists for standard genome sequencing and annotation.</title>
        <authorList>
            <consortium name="The Broad Institute Genomics Platform"/>
            <consortium name="The Broad Institute Genome Sequencing Center for Infectious Disease"/>
            <person name="Wu L."/>
            <person name="Ma J."/>
        </authorList>
    </citation>
    <scope>NUCLEOTIDE SEQUENCE [LARGE SCALE GENOMIC DNA]</scope>
    <source>
        <strain evidence="2">JCM 17498</strain>
    </source>
</reference>
<protein>
    <recommendedName>
        <fullName evidence="3">SH3-like domain-containing protein</fullName>
    </recommendedName>
</protein>
<dbReference type="EMBL" id="BAABBF010000006">
    <property type="protein sequence ID" value="GAA3717250.1"/>
    <property type="molecule type" value="Genomic_DNA"/>
</dbReference>
<dbReference type="RefSeq" id="WP_344693931.1">
    <property type="nucleotide sequence ID" value="NZ_BAABBF010000006.1"/>
</dbReference>
<dbReference type="InterPro" id="IPR010466">
    <property type="entry name" value="DUF1058"/>
</dbReference>